<keyword evidence="2" id="KW-1185">Reference proteome</keyword>
<sequence length="523" mass="58466">MKRILAVILALALVLSCAAALAEGYPLVDSPAEFNLIIRVRPLHGDPDEMVFFKNLEELTGVHINWQKIQQAEYDEKKNLLLAANKDLPDGFFGKFSLSSSDLVVYGSQGILIPLNDLIDQYAPNIKALLERRPDIKSMITAPDGNIYSTPYVQEGEDGTIASNIMINKTWLERLGLEKPTTLEEFEKVLTAFKEQDANGNGDPNDEIPMTFKFLGSQRDIGGFFGAFGYADTLAAGNTHIVVGEDGQLVFVPVTEGYKEGCKYLYEHFFAKGLIDQEGFTMDKKTYNSQNQGEIANIGVFMCWNSFDLGTVHEDEYEPMSPLLGPDGTTSWGTSPDSTMSANGFSITNVCKDPALLMRWVDTFYDPIQSMQCDLGPIGINIKDNGDGTYDYIDTPEGMSYDEFRYKEAFASDGPIALTSDFFGSKIPRSAGHQAKFDRNENYYRKYATSVYLPSMILSEEDTDELNLIKTDIINYTEEMRAKWLSSGGVEAEWDDYVAHLNEIGLATYMEIYQRNYTATHSN</sequence>
<dbReference type="Proteomes" id="UP000682782">
    <property type="component" value="Chromosome"/>
</dbReference>
<reference evidence="1" key="1">
    <citation type="submission" date="2021-01" db="EMBL/GenBank/DDBJ databases">
        <title>Complete genome sequence of Clostridiales bacterium R-7.</title>
        <authorList>
            <person name="Mahoney-Kurpe S.C."/>
            <person name="Palevich N."/>
            <person name="Koike S."/>
            <person name="Moon C.D."/>
            <person name="Attwood G.T."/>
        </authorList>
    </citation>
    <scope>NUCLEOTIDE SEQUENCE</scope>
    <source>
        <strain evidence="1">R-7</strain>
    </source>
</reference>
<accession>A0AC61MXN6</accession>
<name>A0AC61MXN6_9FIRM</name>
<evidence type="ECO:0000313" key="1">
    <source>
        <dbReference type="EMBL" id="QUC66478.1"/>
    </source>
</evidence>
<dbReference type="EMBL" id="CP068393">
    <property type="protein sequence ID" value="QUC66478.1"/>
    <property type="molecule type" value="Genomic_DNA"/>
</dbReference>
<evidence type="ECO:0000313" key="2">
    <source>
        <dbReference type="Proteomes" id="UP000682782"/>
    </source>
</evidence>
<proteinExistence type="predicted"/>
<protein>
    <submittedName>
        <fullName evidence="1">Extracellular solute-binding protein</fullName>
    </submittedName>
</protein>
<gene>
    <name evidence="1" type="ORF">JYE49_11485</name>
</gene>
<organism evidence="1 2">
    <name type="scientific">Aristaeella hokkaidonensis</name>
    <dbReference type="NCBI Taxonomy" id="3046382"/>
    <lineage>
        <taxon>Bacteria</taxon>
        <taxon>Bacillati</taxon>
        <taxon>Bacillota</taxon>
        <taxon>Clostridia</taxon>
        <taxon>Eubacteriales</taxon>
        <taxon>Aristaeellaceae</taxon>
        <taxon>Aristaeella</taxon>
    </lineage>
</organism>